<dbReference type="NCBIfam" id="TIGR00274">
    <property type="entry name" value="N-acetylmuramic acid 6-phosphate etherase"/>
    <property type="match status" value="1"/>
</dbReference>
<dbReference type="NCBIfam" id="NF003915">
    <property type="entry name" value="PRK05441.1"/>
    <property type="match status" value="1"/>
</dbReference>
<reference evidence="6 7" key="1">
    <citation type="submission" date="2018-05" db="EMBL/GenBank/DDBJ databases">
        <title>Genomic Encyclopedia of Type Strains, Phase IV (KMG-IV): sequencing the most valuable type-strain genomes for metagenomic binning, comparative biology and taxonomic classification.</title>
        <authorList>
            <person name="Goeker M."/>
        </authorList>
    </citation>
    <scope>NUCLEOTIDE SEQUENCE [LARGE SCALE GENOMIC DNA]</scope>
    <source>
        <strain evidence="6 7">DSM 100333</strain>
    </source>
</reference>
<feature type="active site" evidence="3">
    <location>
        <position position="139"/>
    </location>
</feature>
<accession>A0A2U0ULY1</accession>
<comment type="caution">
    <text evidence="6">The sequence shown here is derived from an EMBL/GenBank/DDBJ whole genome shotgun (WGS) entry which is preliminary data.</text>
</comment>
<comment type="pathway">
    <text evidence="3">Amino-sugar metabolism; N-acetylmuramate degradation.</text>
</comment>
<comment type="catalytic activity">
    <reaction evidence="3">
        <text>N-acetyl-D-muramate 6-phosphate + H2O = N-acetyl-D-glucosamine 6-phosphate + (R)-lactate</text>
        <dbReference type="Rhea" id="RHEA:26410"/>
        <dbReference type="ChEBI" id="CHEBI:15377"/>
        <dbReference type="ChEBI" id="CHEBI:16004"/>
        <dbReference type="ChEBI" id="CHEBI:57513"/>
        <dbReference type="ChEBI" id="CHEBI:58722"/>
        <dbReference type="EC" id="4.2.1.126"/>
    </reaction>
</comment>
<dbReference type="InterPro" id="IPR005486">
    <property type="entry name" value="Glucokinase_regulatory_CS"/>
</dbReference>
<dbReference type="InterPro" id="IPR040190">
    <property type="entry name" value="MURQ/GCKR"/>
</dbReference>
<sequence>MTPDYKGVKTQQHRTPAPDGGASGPNDKRGTACTERTSRYDNLETKSTHEILNDISTEDHKVAHAVAQAIPQIERLVNLVVERMRQGGRLFYVGAGTSGRLGVLDASELPPTFGVSADRVIALIAGGDMALRHAVEDAEDDAEQGWKDLQSYRPTAIDTVTGIAASGHTPYVVGVLKACRDHGIPTACITNNPRSPITFVADVSVEIPVGPEYITGSTRMKSGTAEKMTLNMLSTAIMIKLGRVKGNRMVNMQLTNQKLVDRGTRIIAETLDIDYDRAHQILMAHGSVNNALKESLPKQFATNQKSQCANHKDNRDKPQRQ</sequence>
<comment type="miscellaneous">
    <text evidence="3">A lyase-type mechanism (elimination/hydration) is suggested for the cleavage of the lactyl ether bond of MurNAc 6-phosphate, with the formation of an alpha,beta-unsaturated aldehyde intermediate with (E)-stereochemistry, followed by the syn addition of water to give product.</text>
</comment>
<dbReference type="OrthoDB" id="9813395at2"/>
<dbReference type="Gene3D" id="3.40.50.10490">
    <property type="entry name" value="Glucose-6-phosphate isomerase like protein, domain 1"/>
    <property type="match status" value="1"/>
</dbReference>
<feature type="region of interest" description="Disordered" evidence="4">
    <location>
        <begin position="1"/>
        <end position="39"/>
    </location>
</feature>
<dbReference type="Pfam" id="PF22645">
    <property type="entry name" value="GKRP_SIS_N"/>
    <property type="match status" value="1"/>
</dbReference>
<dbReference type="AlphaFoldDB" id="A0A2U0ULY1"/>
<feature type="domain" description="SIS" evidence="5">
    <location>
        <begin position="80"/>
        <end position="243"/>
    </location>
</feature>
<dbReference type="EMBL" id="QENY01000002">
    <property type="protein sequence ID" value="PVX58623.1"/>
    <property type="molecule type" value="Genomic_DNA"/>
</dbReference>
<dbReference type="InterPro" id="IPR001347">
    <property type="entry name" value="SIS_dom"/>
</dbReference>
<dbReference type="EC" id="4.2.1.126" evidence="3"/>
<dbReference type="GO" id="GO:0016803">
    <property type="term" value="F:ether hydrolase activity"/>
    <property type="evidence" value="ECO:0007669"/>
    <property type="project" value="TreeGrafter"/>
</dbReference>
<feature type="compositionally biased region" description="Basic and acidic residues" evidence="4">
    <location>
        <begin position="26"/>
        <end position="39"/>
    </location>
</feature>
<evidence type="ECO:0000256" key="4">
    <source>
        <dbReference type="SAM" id="MobiDB-lite"/>
    </source>
</evidence>
<dbReference type="NCBIfam" id="NF009222">
    <property type="entry name" value="PRK12570.1"/>
    <property type="match status" value="1"/>
</dbReference>
<protein>
    <recommendedName>
        <fullName evidence="3">N-acetylmuramic acid 6-phosphate etherase</fullName>
        <shortName evidence="3">MurNAc-6-P etherase</shortName>
        <ecNumber evidence="3">4.2.1.126</ecNumber>
    </recommendedName>
    <alternativeName>
        <fullName evidence="3">N-acetylmuramic acid 6-phosphate hydrolase</fullName>
    </alternativeName>
    <alternativeName>
        <fullName evidence="3">N-acetylmuramic acid 6-phosphate lyase</fullName>
    </alternativeName>
</protein>
<comment type="subunit">
    <text evidence="3">Homodimer.</text>
</comment>
<dbReference type="PANTHER" id="PTHR10088:SF4">
    <property type="entry name" value="GLUCOKINASE REGULATORY PROTEIN"/>
    <property type="match status" value="1"/>
</dbReference>
<feature type="compositionally biased region" description="Basic and acidic residues" evidence="4">
    <location>
        <begin position="310"/>
        <end position="321"/>
    </location>
</feature>
<keyword evidence="7" id="KW-1185">Reference proteome</keyword>
<evidence type="ECO:0000256" key="2">
    <source>
        <dbReference type="ARBA" id="ARBA00023277"/>
    </source>
</evidence>
<evidence type="ECO:0000256" key="1">
    <source>
        <dbReference type="ARBA" id="ARBA00023239"/>
    </source>
</evidence>
<dbReference type="Proteomes" id="UP000245870">
    <property type="component" value="Unassembled WGS sequence"/>
</dbReference>
<gene>
    <name evidence="3" type="primary">murQ</name>
    <name evidence="6" type="ORF">C7379_102142</name>
</gene>
<dbReference type="GO" id="GO:0097173">
    <property type="term" value="P:N-acetylmuramic acid catabolic process"/>
    <property type="evidence" value="ECO:0007669"/>
    <property type="project" value="UniProtKB-UniPathway"/>
</dbReference>
<evidence type="ECO:0000313" key="6">
    <source>
        <dbReference type="EMBL" id="PVX58623.1"/>
    </source>
</evidence>
<dbReference type="PANTHER" id="PTHR10088">
    <property type="entry name" value="GLUCOKINASE REGULATORY PROTEIN"/>
    <property type="match status" value="1"/>
</dbReference>
<keyword evidence="1 3" id="KW-0456">Lyase</keyword>
<dbReference type="GO" id="GO:0016835">
    <property type="term" value="F:carbon-oxygen lyase activity"/>
    <property type="evidence" value="ECO:0007669"/>
    <property type="project" value="UniProtKB-UniRule"/>
</dbReference>
<dbReference type="FunFam" id="3.40.50.10490:FF:000014">
    <property type="entry name" value="N-acetylmuramic acid 6-phosphate etherase"/>
    <property type="match status" value="1"/>
</dbReference>
<evidence type="ECO:0000256" key="3">
    <source>
        <dbReference type="HAMAP-Rule" id="MF_00068"/>
    </source>
</evidence>
<dbReference type="HAMAP" id="MF_00068">
    <property type="entry name" value="MurQ"/>
    <property type="match status" value="1"/>
</dbReference>
<proteinExistence type="inferred from homology"/>
<name>A0A2U0ULY1_9BACT</name>
<dbReference type="GO" id="GO:0046348">
    <property type="term" value="P:amino sugar catabolic process"/>
    <property type="evidence" value="ECO:0007669"/>
    <property type="project" value="InterPro"/>
</dbReference>
<dbReference type="SUPFAM" id="SSF53697">
    <property type="entry name" value="SIS domain"/>
    <property type="match status" value="1"/>
</dbReference>
<dbReference type="PROSITE" id="PS01272">
    <property type="entry name" value="GCKR"/>
    <property type="match status" value="1"/>
</dbReference>
<feature type="active site" description="Proton donor" evidence="3">
    <location>
        <position position="108"/>
    </location>
</feature>
<organism evidence="6 7">
    <name type="scientific">Hallella colorans</name>
    <dbReference type="NCBI Taxonomy" id="1703337"/>
    <lineage>
        <taxon>Bacteria</taxon>
        <taxon>Pseudomonadati</taxon>
        <taxon>Bacteroidota</taxon>
        <taxon>Bacteroidia</taxon>
        <taxon>Bacteroidales</taxon>
        <taxon>Prevotellaceae</taxon>
        <taxon>Hallella</taxon>
    </lineage>
</organism>
<dbReference type="UniPathway" id="UPA00342"/>
<dbReference type="RefSeq" id="WP_116615708.1">
    <property type="nucleotide sequence ID" value="NZ_CAMYAR010000003.1"/>
</dbReference>
<dbReference type="CDD" id="cd05007">
    <property type="entry name" value="SIS_Etherase"/>
    <property type="match status" value="1"/>
</dbReference>
<dbReference type="InterPro" id="IPR046348">
    <property type="entry name" value="SIS_dom_sf"/>
</dbReference>
<evidence type="ECO:0000259" key="5">
    <source>
        <dbReference type="PROSITE" id="PS51464"/>
    </source>
</evidence>
<dbReference type="InterPro" id="IPR005488">
    <property type="entry name" value="Etherase_MurQ"/>
</dbReference>
<keyword evidence="2 3" id="KW-0119">Carbohydrate metabolism</keyword>
<dbReference type="GO" id="GO:0097367">
    <property type="term" value="F:carbohydrate derivative binding"/>
    <property type="evidence" value="ECO:0007669"/>
    <property type="project" value="InterPro"/>
</dbReference>
<comment type="similarity">
    <text evidence="3">Belongs to the GCKR-like family. MurNAc-6-P etherase subfamily.</text>
</comment>
<feature type="region of interest" description="Disordered" evidence="4">
    <location>
        <begin position="301"/>
        <end position="321"/>
    </location>
</feature>
<comment type="function">
    <text evidence="3">Specifically catalyzes the cleavage of the D-lactyl ether substituent of MurNAc 6-phosphate, producing GlcNAc 6-phosphate and D-lactate.</text>
</comment>
<dbReference type="PROSITE" id="PS51464">
    <property type="entry name" value="SIS"/>
    <property type="match status" value="1"/>
</dbReference>
<dbReference type="GO" id="GO:0009254">
    <property type="term" value="P:peptidoglycan turnover"/>
    <property type="evidence" value="ECO:0007669"/>
    <property type="project" value="TreeGrafter"/>
</dbReference>
<evidence type="ECO:0000313" key="7">
    <source>
        <dbReference type="Proteomes" id="UP000245870"/>
    </source>
</evidence>